<dbReference type="GeneID" id="82880938"/>
<dbReference type="KEGG" id="cfc:CFLV_09515"/>
<gene>
    <name evidence="2" type="ORF">CFL01nite_12550</name>
    <name evidence="1" type="ORF">CFLV_09515</name>
</gene>
<protein>
    <submittedName>
        <fullName evidence="1">Uncharacterized protein</fullName>
    </submittedName>
</protein>
<sequence>MNSICKRPTCNRATLGKGYDGLCLHHARATGIAHQLVSWDEVNAEYSRLIAGGWTNQHMEHSGIIFTSTAREIREHRRDRFQKRTLQALKETPTVSPWRRATWPLSRRLKALRAIGFTYARIGKEVNLSRTFLHSIAEQRNQWTSVETDEKIRAYYAAHENDAAVKVSRQTERENYPRPADWDDIDNPAEEAVASLHKEKFEPLLRRKVTPSLQAKTRALVDHYGSITATAKALHSSNRMVGDICSTTGVSILNRLAAKIAYHYKKLEAAA</sequence>
<evidence type="ECO:0000313" key="4">
    <source>
        <dbReference type="Proteomes" id="UP000315353"/>
    </source>
</evidence>
<dbReference type="EMBL" id="CP009246">
    <property type="protein sequence ID" value="APT87392.1"/>
    <property type="molecule type" value="Genomic_DNA"/>
</dbReference>
<name>A0A1L7CNG2_CORFL</name>
<dbReference type="OrthoDB" id="4551696at2"/>
<reference evidence="1 3" key="1">
    <citation type="submission" date="2014-08" db="EMBL/GenBank/DDBJ databases">
        <title>Complete genome sequence of Corynebacterium flavescens OJ8(T)(=DSM 20296(T)), isolated from cheese.</title>
        <authorList>
            <person name="Ruckert C."/>
            <person name="Albersmeier A."/>
            <person name="Winkler A."/>
            <person name="Kalinowski J."/>
        </authorList>
    </citation>
    <scope>NUCLEOTIDE SEQUENCE [LARGE SCALE GENOMIC DNA]</scope>
    <source>
        <strain evidence="1 3">OJ8</strain>
    </source>
</reference>
<evidence type="ECO:0000313" key="2">
    <source>
        <dbReference type="EMBL" id="GEB97760.1"/>
    </source>
</evidence>
<evidence type="ECO:0000313" key="1">
    <source>
        <dbReference type="EMBL" id="APT87392.1"/>
    </source>
</evidence>
<evidence type="ECO:0000313" key="3">
    <source>
        <dbReference type="Proteomes" id="UP000185479"/>
    </source>
</evidence>
<dbReference type="Proteomes" id="UP000315353">
    <property type="component" value="Unassembled WGS sequence"/>
</dbReference>
<organism evidence="1 3">
    <name type="scientific">Corynebacterium flavescens</name>
    <dbReference type="NCBI Taxonomy" id="28028"/>
    <lineage>
        <taxon>Bacteria</taxon>
        <taxon>Bacillati</taxon>
        <taxon>Actinomycetota</taxon>
        <taxon>Actinomycetes</taxon>
        <taxon>Mycobacteriales</taxon>
        <taxon>Corynebacteriaceae</taxon>
        <taxon>Corynebacterium</taxon>
    </lineage>
</organism>
<reference evidence="2 4" key="2">
    <citation type="submission" date="2019-06" db="EMBL/GenBank/DDBJ databases">
        <title>Whole genome shotgun sequence of Corynebacterium flavescens NBRC 14136.</title>
        <authorList>
            <person name="Hosoyama A."/>
            <person name="Uohara A."/>
            <person name="Ohji S."/>
            <person name="Ichikawa N."/>
        </authorList>
    </citation>
    <scope>NUCLEOTIDE SEQUENCE [LARGE SCALE GENOMIC DNA]</scope>
    <source>
        <strain evidence="2 4">NBRC 14136</strain>
    </source>
</reference>
<accession>A0A1L7CNG2</accession>
<dbReference type="STRING" id="28028.CFLV_09515"/>
<dbReference type="EMBL" id="BJNB01000016">
    <property type="protein sequence ID" value="GEB97760.1"/>
    <property type="molecule type" value="Genomic_DNA"/>
</dbReference>
<dbReference type="RefSeq" id="WP_075730320.1">
    <property type="nucleotide sequence ID" value="NZ_BJNB01000016.1"/>
</dbReference>
<dbReference type="Proteomes" id="UP000185479">
    <property type="component" value="Chromosome"/>
</dbReference>
<proteinExistence type="predicted"/>
<dbReference type="AlphaFoldDB" id="A0A1L7CNG2"/>
<keyword evidence="3" id="KW-1185">Reference proteome</keyword>